<dbReference type="RefSeq" id="WP_034628740.1">
    <property type="nucleotide sequence ID" value="NZ_JRJU01000011.1"/>
</dbReference>
<sequence length="62" mass="7565">MDYIIFCDHCGMPKPIVEHIMREYFWIAQQVYCNNCEKPNQIPKYLQELSLEMHKERNDKSD</sequence>
<dbReference type="eggNOG" id="ENOG5030DKJ">
    <property type="taxonomic scope" value="Bacteria"/>
</dbReference>
<name>A0A0B0IJE8_9BACI</name>
<organism evidence="1 2">
    <name type="scientific">Halalkalibacter okhensis</name>
    <dbReference type="NCBI Taxonomy" id="333138"/>
    <lineage>
        <taxon>Bacteria</taxon>
        <taxon>Bacillati</taxon>
        <taxon>Bacillota</taxon>
        <taxon>Bacilli</taxon>
        <taxon>Bacillales</taxon>
        <taxon>Bacillaceae</taxon>
        <taxon>Halalkalibacter</taxon>
    </lineage>
</organism>
<proteinExistence type="predicted"/>
<evidence type="ECO:0000313" key="2">
    <source>
        <dbReference type="Proteomes" id="UP000030832"/>
    </source>
</evidence>
<evidence type="ECO:0000313" key="1">
    <source>
        <dbReference type="EMBL" id="KHF40194.1"/>
    </source>
</evidence>
<keyword evidence="2" id="KW-1185">Reference proteome</keyword>
<dbReference type="OrthoDB" id="2899158at2"/>
<protein>
    <submittedName>
        <fullName evidence="1">Uncharacterized protein</fullName>
    </submittedName>
</protein>
<reference evidence="1 2" key="1">
    <citation type="submission" date="2014-09" db="EMBL/GenBank/DDBJ databases">
        <title>Genome sequencing and annotation of Bacillus Okhensis strain Kh10-101T.</title>
        <authorList>
            <person name="Prakash J.S."/>
        </authorList>
    </citation>
    <scope>NUCLEOTIDE SEQUENCE [LARGE SCALE GENOMIC DNA]</scope>
    <source>
        <strain evidence="2">Kh10-101T</strain>
    </source>
</reference>
<dbReference type="EMBL" id="JRJU01000011">
    <property type="protein sequence ID" value="KHF40194.1"/>
    <property type="molecule type" value="Genomic_DNA"/>
</dbReference>
<dbReference type="AlphaFoldDB" id="A0A0B0IJE8"/>
<dbReference type="Proteomes" id="UP000030832">
    <property type="component" value="Unassembled WGS sequence"/>
</dbReference>
<comment type="caution">
    <text evidence="1">The sequence shown here is derived from an EMBL/GenBank/DDBJ whole genome shotgun (WGS) entry which is preliminary data.</text>
</comment>
<accession>A0A0B0IJE8</accession>
<gene>
    <name evidence="1" type="ORF">LQ50_10635</name>
</gene>